<keyword evidence="1" id="KW-0808">Transferase</keyword>
<dbReference type="Gene3D" id="3.40.50.150">
    <property type="entry name" value="Vaccinia Virus protein VP39"/>
    <property type="match status" value="1"/>
</dbReference>
<name>A0ABV3PPX7_9HYPH</name>
<reference evidence="1 2" key="1">
    <citation type="submission" date="2024-07" db="EMBL/GenBank/DDBJ databases">
        <title>Description of Labrys sedimenti sp. nov., isolated from a diclofenac-degrading enrichment culture.</title>
        <authorList>
            <person name="Tancsics A."/>
            <person name="Csepanyi A."/>
        </authorList>
    </citation>
    <scope>NUCLEOTIDE SEQUENCE [LARGE SCALE GENOMIC DNA]</scope>
    <source>
        <strain evidence="1 2">LMG 23578</strain>
    </source>
</reference>
<evidence type="ECO:0000313" key="2">
    <source>
        <dbReference type="Proteomes" id="UP001555786"/>
    </source>
</evidence>
<comment type="caution">
    <text evidence="1">The sequence shown here is derived from an EMBL/GenBank/DDBJ whole genome shotgun (WGS) entry which is preliminary data.</text>
</comment>
<dbReference type="RefSeq" id="WP_367624831.1">
    <property type="nucleotide sequence ID" value="NZ_JBFNQD010000005.1"/>
</dbReference>
<dbReference type="InterPro" id="IPR029063">
    <property type="entry name" value="SAM-dependent_MTases_sf"/>
</dbReference>
<dbReference type="GO" id="GO:0032259">
    <property type="term" value="P:methylation"/>
    <property type="evidence" value="ECO:0007669"/>
    <property type="project" value="UniProtKB-KW"/>
</dbReference>
<proteinExistence type="predicted"/>
<protein>
    <submittedName>
        <fullName evidence="1">Class I SAM-dependent methyltransferase</fullName>
    </submittedName>
</protein>
<dbReference type="EMBL" id="JBFNQD010000005">
    <property type="protein sequence ID" value="MEW9307369.1"/>
    <property type="molecule type" value="Genomic_DNA"/>
</dbReference>
<keyword evidence="1" id="KW-0489">Methyltransferase</keyword>
<dbReference type="GO" id="GO:0008168">
    <property type="term" value="F:methyltransferase activity"/>
    <property type="evidence" value="ECO:0007669"/>
    <property type="project" value="UniProtKB-KW"/>
</dbReference>
<sequence>MDAVEYPEQHSAHYPHMEGGTVQLLARFEGIHGRIFVIEEKATGARRYYEGGSFQSHAWRSGESCFTYVHLMKALLQPARDVLVLGCAGGTLATMLHRQGKSVTVIDRNPLSFTLAREYFWMPSDVRCIAADFKDFITYNRDCFDAIAVDVGGPGFDYATEFDEMTCRTLLGRLGHSGRIAMNVLIEYGMDLLPDIAGKRLAGPGLQTWIIDEVVREPDRNAVIACVPEGHLDIQWQILPDTVATDAARWLVRRSHLESADKYAR</sequence>
<keyword evidence="2" id="KW-1185">Reference proteome</keyword>
<evidence type="ECO:0000313" key="1">
    <source>
        <dbReference type="EMBL" id="MEW9307369.1"/>
    </source>
</evidence>
<gene>
    <name evidence="1" type="ORF">ABXS05_17590</name>
</gene>
<dbReference type="SUPFAM" id="SSF53335">
    <property type="entry name" value="S-adenosyl-L-methionine-dependent methyltransferases"/>
    <property type="match status" value="1"/>
</dbReference>
<dbReference type="Proteomes" id="UP001555786">
    <property type="component" value="Unassembled WGS sequence"/>
</dbReference>
<organism evidence="1 2">
    <name type="scientific">Labrys neptuniae</name>
    <dbReference type="NCBI Taxonomy" id="376174"/>
    <lineage>
        <taxon>Bacteria</taxon>
        <taxon>Pseudomonadati</taxon>
        <taxon>Pseudomonadota</taxon>
        <taxon>Alphaproteobacteria</taxon>
        <taxon>Hyphomicrobiales</taxon>
        <taxon>Xanthobacteraceae</taxon>
        <taxon>Labrys</taxon>
    </lineage>
</organism>
<accession>A0ABV3PPX7</accession>